<feature type="non-terminal residue" evidence="2">
    <location>
        <position position="57"/>
    </location>
</feature>
<dbReference type="Gene3D" id="3.40.50.720">
    <property type="entry name" value="NAD(P)-binding Rossmann-like Domain"/>
    <property type="match status" value="1"/>
</dbReference>
<dbReference type="AlphaFoldDB" id="A0A382C5P4"/>
<evidence type="ECO:0000313" key="2">
    <source>
        <dbReference type="EMBL" id="SVB21102.1"/>
    </source>
</evidence>
<name>A0A382C5P4_9ZZZZ</name>
<evidence type="ECO:0000256" key="1">
    <source>
        <dbReference type="ARBA" id="ARBA00006484"/>
    </source>
</evidence>
<evidence type="ECO:0008006" key="3">
    <source>
        <dbReference type="Google" id="ProtNLM"/>
    </source>
</evidence>
<dbReference type="Pfam" id="PF00106">
    <property type="entry name" value="adh_short"/>
    <property type="match status" value="1"/>
</dbReference>
<dbReference type="InterPro" id="IPR036291">
    <property type="entry name" value="NAD(P)-bd_dom_sf"/>
</dbReference>
<comment type="similarity">
    <text evidence="1">Belongs to the short-chain dehydrogenases/reductases (SDR) family.</text>
</comment>
<gene>
    <name evidence="2" type="ORF">METZ01_LOCUS173956</name>
</gene>
<sequence>MSGLLEGKTAIVTGGSKGIGFSIAERFCKEGAKVIVCSRNDSELSKAASQLGCDSHQ</sequence>
<dbReference type="PANTHER" id="PTHR43943">
    <property type="entry name" value="DEHYDROGENASE/REDUCTASE (SDR FAMILY) MEMBER 4"/>
    <property type="match status" value="1"/>
</dbReference>
<dbReference type="InterPro" id="IPR002347">
    <property type="entry name" value="SDR_fam"/>
</dbReference>
<dbReference type="SUPFAM" id="SSF51735">
    <property type="entry name" value="NAD(P)-binding Rossmann-fold domains"/>
    <property type="match status" value="1"/>
</dbReference>
<organism evidence="2">
    <name type="scientific">marine metagenome</name>
    <dbReference type="NCBI Taxonomy" id="408172"/>
    <lineage>
        <taxon>unclassified sequences</taxon>
        <taxon>metagenomes</taxon>
        <taxon>ecological metagenomes</taxon>
    </lineage>
</organism>
<dbReference type="EMBL" id="UINC01032821">
    <property type="protein sequence ID" value="SVB21102.1"/>
    <property type="molecule type" value="Genomic_DNA"/>
</dbReference>
<dbReference type="PANTHER" id="PTHR43943:SF2">
    <property type="entry name" value="DEHYDROGENASE_REDUCTASE 4"/>
    <property type="match status" value="1"/>
</dbReference>
<protein>
    <recommendedName>
        <fullName evidence="3">SDR family NAD(P)-dependent oxidoreductase</fullName>
    </recommendedName>
</protein>
<accession>A0A382C5P4</accession>
<proteinExistence type="inferred from homology"/>
<reference evidence="2" key="1">
    <citation type="submission" date="2018-05" db="EMBL/GenBank/DDBJ databases">
        <authorList>
            <person name="Lanie J.A."/>
            <person name="Ng W.-L."/>
            <person name="Kazmierczak K.M."/>
            <person name="Andrzejewski T.M."/>
            <person name="Davidsen T.M."/>
            <person name="Wayne K.J."/>
            <person name="Tettelin H."/>
            <person name="Glass J.I."/>
            <person name="Rusch D."/>
            <person name="Podicherti R."/>
            <person name="Tsui H.-C.T."/>
            <person name="Winkler M.E."/>
        </authorList>
    </citation>
    <scope>NUCLEOTIDE SEQUENCE</scope>
</reference>